<dbReference type="InterPro" id="IPR050879">
    <property type="entry name" value="Acyltransferase_3"/>
</dbReference>
<dbReference type="EMBL" id="CAADRA010005505">
    <property type="protein sequence ID" value="VFT90670.1"/>
    <property type="molecule type" value="Genomic_DNA"/>
</dbReference>
<dbReference type="PANTHER" id="PTHR23028:SF53">
    <property type="entry name" value="ACYL_TRANSF_3 DOMAIN-CONTAINING PROTEIN"/>
    <property type="match status" value="1"/>
</dbReference>
<evidence type="ECO:0000259" key="4">
    <source>
        <dbReference type="Pfam" id="PF19040"/>
    </source>
</evidence>
<feature type="region of interest" description="Disordered" evidence="1">
    <location>
        <begin position="744"/>
        <end position="763"/>
    </location>
</feature>
<dbReference type="InterPro" id="IPR043968">
    <property type="entry name" value="SGNH"/>
</dbReference>
<evidence type="ECO:0000313" key="5">
    <source>
        <dbReference type="EMBL" id="KAF0695342.1"/>
    </source>
</evidence>
<dbReference type="Pfam" id="PF19040">
    <property type="entry name" value="SGNH"/>
    <property type="match status" value="2"/>
</dbReference>
<feature type="transmembrane region" description="Helical" evidence="2">
    <location>
        <begin position="375"/>
        <end position="396"/>
    </location>
</feature>
<dbReference type="GO" id="GO:0016020">
    <property type="term" value="C:membrane"/>
    <property type="evidence" value="ECO:0007669"/>
    <property type="project" value="TreeGrafter"/>
</dbReference>
<feature type="transmembrane region" description="Helical" evidence="2">
    <location>
        <begin position="408"/>
        <end position="429"/>
    </location>
</feature>
<feature type="transmembrane region" description="Helical" evidence="2">
    <location>
        <begin position="226"/>
        <end position="247"/>
    </location>
</feature>
<feature type="transmembrane region" description="Helical" evidence="2">
    <location>
        <begin position="337"/>
        <end position="355"/>
    </location>
</feature>
<reference evidence="5" key="2">
    <citation type="submission" date="2019-06" db="EMBL/GenBank/DDBJ databases">
        <title>Genomics analysis of Aphanomyces spp. identifies a new class of oomycete effector associated with host adaptation.</title>
        <authorList>
            <person name="Gaulin E."/>
        </authorList>
    </citation>
    <scope>NUCLEOTIDE SEQUENCE</scope>
    <source>
        <strain evidence="5">CBS 578.67</strain>
    </source>
</reference>
<feature type="transmembrane region" description="Helical" evidence="2">
    <location>
        <begin position="109"/>
        <end position="129"/>
    </location>
</feature>
<dbReference type="AlphaFoldDB" id="A0A485KZI6"/>
<dbReference type="OrthoDB" id="207378at2759"/>
<accession>A0A485KZI6</accession>
<evidence type="ECO:0000313" key="6">
    <source>
        <dbReference type="EMBL" id="VFT90670.1"/>
    </source>
</evidence>
<reference evidence="6 7" key="1">
    <citation type="submission" date="2019-03" db="EMBL/GenBank/DDBJ databases">
        <authorList>
            <person name="Gaulin E."/>
            <person name="Dumas B."/>
        </authorList>
    </citation>
    <scope>NUCLEOTIDE SEQUENCE [LARGE SCALE GENOMIC DNA]</scope>
    <source>
        <strain evidence="6">CBS 568.67</strain>
    </source>
</reference>
<dbReference type="GO" id="GO:0000271">
    <property type="term" value="P:polysaccharide biosynthetic process"/>
    <property type="evidence" value="ECO:0007669"/>
    <property type="project" value="TreeGrafter"/>
</dbReference>
<keyword evidence="2" id="KW-1133">Transmembrane helix</keyword>
<organism evidence="6 7">
    <name type="scientific">Aphanomyces stellatus</name>
    <dbReference type="NCBI Taxonomy" id="120398"/>
    <lineage>
        <taxon>Eukaryota</taxon>
        <taxon>Sar</taxon>
        <taxon>Stramenopiles</taxon>
        <taxon>Oomycota</taxon>
        <taxon>Saprolegniomycetes</taxon>
        <taxon>Saprolegniales</taxon>
        <taxon>Verrucalvaceae</taxon>
        <taxon>Aphanomyces</taxon>
    </lineage>
</organism>
<keyword evidence="7" id="KW-1185">Reference proteome</keyword>
<feature type="domain" description="SGNH" evidence="4">
    <location>
        <begin position="809"/>
        <end position="1030"/>
    </location>
</feature>
<dbReference type="Proteomes" id="UP000332933">
    <property type="component" value="Unassembled WGS sequence"/>
</dbReference>
<evidence type="ECO:0000259" key="3">
    <source>
        <dbReference type="Pfam" id="PF01757"/>
    </source>
</evidence>
<protein>
    <submittedName>
        <fullName evidence="6">Aste57867_13838 protein</fullName>
    </submittedName>
</protein>
<dbReference type="Pfam" id="PF01757">
    <property type="entry name" value="Acyl_transf_3"/>
    <property type="match status" value="1"/>
</dbReference>
<name>A0A485KZI6_9STRA</name>
<evidence type="ECO:0000256" key="2">
    <source>
        <dbReference type="SAM" id="Phobius"/>
    </source>
</evidence>
<feature type="transmembrane region" description="Helical" evidence="2">
    <location>
        <begin position="68"/>
        <end position="88"/>
    </location>
</feature>
<dbReference type="PANTHER" id="PTHR23028">
    <property type="entry name" value="ACETYLTRANSFERASE"/>
    <property type="match status" value="1"/>
</dbReference>
<feature type="transmembrane region" description="Helical" evidence="2">
    <location>
        <begin position="306"/>
        <end position="325"/>
    </location>
</feature>
<evidence type="ECO:0000313" key="7">
    <source>
        <dbReference type="Proteomes" id="UP000332933"/>
    </source>
</evidence>
<sequence>MAPNSQASPTAGPSQEPTASTVATVATQQLALDGVHQIAYRADIDGLRAVAVTAVVLFHAYPETFSSGFIGVDVFFVISGFLISSILFKENAKGSFTYAGFYSRRVRRIYPTLLVVLVTTWWLGCLYLLVNQLKAMASTMLAGSIFGANIQVMLLERGYFDDDIKTNPLLHLWSLGVEEQFYIFWPCFVSIVSRLSLRMAVVVQMLVLVLSFTCNLVLLHTVSTKYAFYFPLGRFWQMGVGGLLAYLHRHDINIQYSTVSEVDSTPKASNPVKIEPHAPLVVPPSLVSCLGLALIGIAFLSLDESSAFPGFWALLPTVGAALLIVAGPDAWFNRCVLAHPLAVFVGKISYALYLWHWPLLVFAKTRYPNPTFRPFYMAPAAMLLLAVALSLASAFHVENALRRRNAPWVVPVLVCAMVAMTALAASVVATPSTFSYSQQALDLRTQLDAAAVLQQANHTVEIPNSSRLPGFKNPIDATVAKARADWHPNNGLLEIPKDHLVGFSEEGRLLNPGQESRSLVVALGDTHLDMLKPRFFKLAQDTKPREFPTIAFKTSSFPALTRCVWWTIYQVNMIKTVGPQAVVYAINWLKYLHPGRDGPRHESPPCCDGYTDTCESQSPADVQDIVAAFSDEVALLTSVGIQVFVTTVHPEGALFDPISINASHLFVTRSAFRNNHKWLIGLVEHAISTANATILDLSDNYCWQDRCKVVDQDGVPIMRDSNTFTSSFAAEYLSVVDQVITAATTTSKVPDEPTETPNTSRHPRLEAPTVSKILQAVGDFSPDLGIDAVPRGSEPWGANMVMNPGQANVIFAWGDSHTNMIKPRFFKASMTRHAAMNASNFPTVEFRSFDGSVMLPCDPAYARTLALLKKERPKVLLHSLNWQRYLRPKGKDSDEISTPPRCCTSDYGKDQCDDVRPKDVVAFLTQFQADMAELVSLGIQVFIATMNPEGDQFDPKHMLSGDAVADVRPVLKSAYRQDHKELIELVEAAIHGANATLVDYSDNYCWQDVCQVVDEFGDPIMKDSNHLRTHFAFKYLSVIDQVVEAAMH</sequence>
<feature type="domain" description="Acyltransferase 3" evidence="3">
    <location>
        <begin position="42"/>
        <end position="392"/>
    </location>
</feature>
<feature type="transmembrane region" description="Helical" evidence="2">
    <location>
        <begin position="135"/>
        <end position="155"/>
    </location>
</feature>
<dbReference type="InterPro" id="IPR002656">
    <property type="entry name" value="Acyl_transf_3_dom"/>
</dbReference>
<keyword evidence="2" id="KW-0472">Membrane</keyword>
<feature type="transmembrane region" description="Helical" evidence="2">
    <location>
        <begin position="280"/>
        <end position="300"/>
    </location>
</feature>
<feature type="transmembrane region" description="Helical" evidence="2">
    <location>
        <begin position="200"/>
        <end position="220"/>
    </location>
</feature>
<evidence type="ECO:0000256" key="1">
    <source>
        <dbReference type="SAM" id="MobiDB-lite"/>
    </source>
</evidence>
<feature type="domain" description="SGNH" evidence="4">
    <location>
        <begin position="514"/>
        <end position="722"/>
    </location>
</feature>
<keyword evidence="2" id="KW-0812">Transmembrane</keyword>
<gene>
    <name evidence="6" type="primary">Aste57867_13838</name>
    <name evidence="5" type="ORF">As57867_013787</name>
    <name evidence="6" type="ORF">ASTE57867_13838</name>
</gene>
<dbReference type="EMBL" id="VJMH01005484">
    <property type="protein sequence ID" value="KAF0695342.1"/>
    <property type="molecule type" value="Genomic_DNA"/>
</dbReference>
<dbReference type="GO" id="GO:0016747">
    <property type="term" value="F:acyltransferase activity, transferring groups other than amino-acyl groups"/>
    <property type="evidence" value="ECO:0007669"/>
    <property type="project" value="InterPro"/>
</dbReference>
<proteinExistence type="predicted"/>